<proteinExistence type="predicted"/>
<dbReference type="AlphaFoldDB" id="A0A9P6LGM0"/>
<dbReference type="Proteomes" id="UP000781932">
    <property type="component" value="Unassembled WGS sequence"/>
</dbReference>
<sequence length="466" mass="52892">MAGITDLPQELVDSIIPLPYKPTAANIRIASLAPDNSEDFTFFERRRALLSLGSTCRSLHRMLRDDLYGVVFITGQNKFQKMLKLLRAIDKDSELQVFGITTQLCICPNNSDDDDTEKSYRSLRPKDIEYLKSATRKAGFTTVEKFWDTSKHEYPGEYHGPLKGKLFGHDHRLGLISQIILSRLPKIEGIEIPMSMLTMHYPAPKKLQAVRHSIRSLALTETAQSGPRLEHVSKELGLFYKFRLGIKELCYENSCFGIEEALFSFTMITRLVLHCCKFQQTEVLEPVFKKLKHLETLVYTSDGKRAAPETVVGYLIRHRSATLRTLVIECPLTSYEHLEPVKSFEGLSVLSDLWIRGSNVVCSDARKKGQAGVRSLPRTLRRLHIKGITAALMRDAEWLRNEIGARLFPVMMEVAMEYDEPVPGSEKAGRPGLLYKTKADPYPWMWDTSTGLKEVLLPHNESFISG</sequence>
<organism evidence="1 2">
    <name type="scientific">Colletotrichum karsti</name>
    <dbReference type="NCBI Taxonomy" id="1095194"/>
    <lineage>
        <taxon>Eukaryota</taxon>
        <taxon>Fungi</taxon>
        <taxon>Dikarya</taxon>
        <taxon>Ascomycota</taxon>
        <taxon>Pezizomycotina</taxon>
        <taxon>Sordariomycetes</taxon>
        <taxon>Hypocreomycetidae</taxon>
        <taxon>Glomerellales</taxon>
        <taxon>Glomerellaceae</taxon>
        <taxon>Colletotrichum</taxon>
        <taxon>Colletotrichum boninense species complex</taxon>
    </lineage>
</organism>
<dbReference type="EMBL" id="JAATWM020000042">
    <property type="protein sequence ID" value="KAF9871725.1"/>
    <property type="molecule type" value="Genomic_DNA"/>
</dbReference>
<reference evidence="1" key="2">
    <citation type="submission" date="2020-11" db="EMBL/GenBank/DDBJ databases">
        <title>Whole genome sequencing of Colletotrichum sp.</title>
        <authorList>
            <person name="Li H."/>
        </authorList>
    </citation>
    <scope>NUCLEOTIDE SEQUENCE</scope>
    <source>
        <strain evidence="1">CkLH20</strain>
    </source>
</reference>
<reference evidence="1" key="1">
    <citation type="submission" date="2020-03" db="EMBL/GenBank/DDBJ databases">
        <authorList>
            <person name="He L."/>
        </authorList>
    </citation>
    <scope>NUCLEOTIDE SEQUENCE</scope>
    <source>
        <strain evidence="1">CkLH20</strain>
    </source>
</reference>
<name>A0A9P6LGM0_9PEZI</name>
<dbReference type="GeneID" id="62166447"/>
<evidence type="ECO:0000313" key="1">
    <source>
        <dbReference type="EMBL" id="KAF9871725.1"/>
    </source>
</evidence>
<dbReference type="RefSeq" id="XP_038741186.1">
    <property type="nucleotide sequence ID" value="XM_038893373.1"/>
</dbReference>
<keyword evidence="2" id="KW-1185">Reference proteome</keyword>
<gene>
    <name evidence="1" type="ORF">CkaCkLH20_10659</name>
</gene>
<comment type="caution">
    <text evidence="1">The sequence shown here is derived from an EMBL/GenBank/DDBJ whole genome shotgun (WGS) entry which is preliminary data.</text>
</comment>
<dbReference type="OrthoDB" id="4817836at2759"/>
<protein>
    <submittedName>
        <fullName evidence="1">Uncharacterized protein</fullName>
    </submittedName>
</protein>
<accession>A0A9P6LGM0</accession>
<evidence type="ECO:0000313" key="2">
    <source>
        <dbReference type="Proteomes" id="UP000781932"/>
    </source>
</evidence>